<keyword evidence="3" id="KW-1185">Reference proteome</keyword>
<name>A0ABX9ZTK3_9BURK</name>
<feature type="transmembrane region" description="Helical" evidence="1">
    <location>
        <begin position="20"/>
        <end position="45"/>
    </location>
</feature>
<organism evidence="2 3">
    <name type="scientific">Pandoraea apista</name>
    <dbReference type="NCBI Taxonomy" id="93218"/>
    <lineage>
        <taxon>Bacteria</taxon>
        <taxon>Pseudomonadati</taxon>
        <taxon>Pseudomonadota</taxon>
        <taxon>Betaproteobacteria</taxon>
        <taxon>Burkholderiales</taxon>
        <taxon>Burkholderiaceae</taxon>
        <taxon>Pandoraea</taxon>
    </lineage>
</organism>
<dbReference type="Proteomes" id="UP000270216">
    <property type="component" value="Unassembled WGS sequence"/>
</dbReference>
<sequence>MSNDTSGGGADAKAMNSQHLQMTIAIILLTLSHPGFVAGSALTIVRRYRGGNHQSFQEIT</sequence>
<reference evidence="2 3" key="1">
    <citation type="submission" date="2018-12" db="EMBL/GenBank/DDBJ databases">
        <title>Whole genome sequence of a Pandoraea apista isolate from a patient with cystic fibrosis.</title>
        <authorList>
            <person name="Kenna D.T."/>
            <person name="Turton J.F."/>
        </authorList>
    </citation>
    <scope>NUCLEOTIDE SEQUENCE [LARGE SCALE GENOMIC DNA]</scope>
    <source>
        <strain evidence="2 3">Pa13324</strain>
    </source>
</reference>
<dbReference type="EMBL" id="RWHX01000005">
    <property type="protein sequence ID" value="RSK84799.1"/>
    <property type="molecule type" value="Genomic_DNA"/>
</dbReference>
<accession>A0ABX9ZTK3</accession>
<evidence type="ECO:0000313" key="3">
    <source>
        <dbReference type="Proteomes" id="UP000270216"/>
    </source>
</evidence>
<keyword evidence="1" id="KW-1133">Transmembrane helix</keyword>
<evidence type="ECO:0000313" key="2">
    <source>
        <dbReference type="EMBL" id="RSK84799.1"/>
    </source>
</evidence>
<dbReference type="RefSeq" id="WP_124988659.1">
    <property type="nucleotide sequence ID" value="NZ_CABPSX010000002.1"/>
</dbReference>
<proteinExistence type="predicted"/>
<protein>
    <submittedName>
        <fullName evidence="2">Uncharacterized protein</fullName>
    </submittedName>
</protein>
<comment type="caution">
    <text evidence="2">The sequence shown here is derived from an EMBL/GenBank/DDBJ whole genome shotgun (WGS) entry which is preliminary data.</text>
</comment>
<evidence type="ECO:0000256" key="1">
    <source>
        <dbReference type="SAM" id="Phobius"/>
    </source>
</evidence>
<keyword evidence="1" id="KW-0472">Membrane</keyword>
<gene>
    <name evidence="2" type="ORF">EJE83_05285</name>
</gene>
<keyword evidence="1" id="KW-0812">Transmembrane</keyword>